<gene>
    <name evidence="1" type="ORF">LU297_05540</name>
</gene>
<evidence type="ECO:0000313" key="1">
    <source>
        <dbReference type="EMBL" id="UXZ04084.1"/>
    </source>
</evidence>
<dbReference type="EMBL" id="CP089977">
    <property type="protein sequence ID" value="UXZ04084.1"/>
    <property type="molecule type" value="Genomic_DNA"/>
</dbReference>
<protein>
    <recommendedName>
        <fullName evidence="3">Lipoprotein</fullName>
    </recommendedName>
</protein>
<name>A0ABY6F220_9GAMM</name>
<dbReference type="RefSeq" id="WP_263075564.1">
    <property type="nucleotide sequence ID" value="NZ_CP089977.1"/>
</dbReference>
<sequence>MKFPKFMVVAASAVVLMSGCSTIKGVFAKRDNGSLTYRQSQKLAPIQLPANQPAGDFVPLYTAPNAVGELSDFTNEAGKQYQLPKPPTVRR</sequence>
<evidence type="ECO:0000313" key="2">
    <source>
        <dbReference type="Proteomes" id="UP001063782"/>
    </source>
</evidence>
<dbReference type="PROSITE" id="PS51257">
    <property type="entry name" value="PROKAR_LIPOPROTEIN"/>
    <property type="match status" value="1"/>
</dbReference>
<evidence type="ECO:0008006" key="3">
    <source>
        <dbReference type="Google" id="ProtNLM"/>
    </source>
</evidence>
<dbReference type="Proteomes" id="UP001063782">
    <property type="component" value="Chromosome"/>
</dbReference>
<reference evidence="1" key="1">
    <citation type="submission" date="2021-12" db="EMBL/GenBank/DDBJ databases">
        <title>taxonomy of Moraxella sp. ZY201224.</title>
        <authorList>
            <person name="Li F."/>
        </authorList>
    </citation>
    <scope>NUCLEOTIDE SEQUENCE</scope>
    <source>
        <strain evidence="1">ZY201224</strain>
    </source>
</reference>
<accession>A0ABY6F220</accession>
<organism evidence="1 2">
    <name type="scientific">Moraxella nasicaprae</name>
    <dbReference type="NCBI Taxonomy" id="2904122"/>
    <lineage>
        <taxon>Bacteria</taxon>
        <taxon>Pseudomonadati</taxon>
        <taxon>Pseudomonadota</taxon>
        <taxon>Gammaproteobacteria</taxon>
        <taxon>Moraxellales</taxon>
        <taxon>Moraxellaceae</taxon>
        <taxon>Moraxella</taxon>
    </lineage>
</organism>
<proteinExistence type="predicted"/>
<keyword evidence="2" id="KW-1185">Reference proteome</keyword>